<dbReference type="EMBL" id="JANKHH010000001">
    <property type="protein sequence ID" value="MCR2832338.1"/>
    <property type="molecule type" value="Genomic_DNA"/>
</dbReference>
<dbReference type="Proteomes" id="UP001206067">
    <property type="component" value="Unassembled WGS sequence"/>
</dbReference>
<dbReference type="SUPFAM" id="SSF141371">
    <property type="entry name" value="PilZ domain-like"/>
    <property type="match status" value="1"/>
</dbReference>
<proteinExistence type="predicted"/>
<organism evidence="2 3">
    <name type="scientific">Parerythrobacter lacustris</name>
    <dbReference type="NCBI Taxonomy" id="2969984"/>
    <lineage>
        <taxon>Bacteria</taxon>
        <taxon>Pseudomonadati</taxon>
        <taxon>Pseudomonadota</taxon>
        <taxon>Alphaproteobacteria</taxon>
        <taxon>Sphingomonadales</taxon>
        <taxon>Erythrobacteraceae</taxon>
        <taxon>Parerythrobacter</taxon>
    </lineage>
</organism>
<gene>
    <name evidence="2" type="ORF">NSO95_00135</name>
</gene>
<reference evidence="2 3" key="1">
    <citation type="submission" date="2022-08" db="EMBL/GenBank/DDBJ databases">
        <title>Polyphasic taxonomy analysis of Qipengyuania sp.RS5-5.</title>
        <authorList>
            <person name="Xamxidin M."/>
            <person name="Wu M."/>
        </authorList>
    </citation>
    <scope>NUCLEOTIDE SEQUENCE [LARGE SCALE GENOMIC DNA]</scope>
    <source>
        <strain evidence="2 3">RS5-5</strain>
    </source>
</reference>
<keyword evidence="3" id="KW-1185">Reference proteome</keyword>
<evidence type="ECO:0000313" key="2">
    <source>
        <dbReference type="EMBL" id="MCR2832338.1"/>
    </source>
</evidence>
<name>A0ABT1XL03_9SPHN</name>
<evidence type="ECO:0000259" key="1">
    <source>
        <dbReference type="Pfam" id="PF07238"/>
    </source>
</evidence>
<dbReference type="InterPro" id="IPR009875">
    <property type="entry name" value="PilZ_domain"/>
</dbReference>
<dbReference type="Pfam" id="PF07238">
    <property type="entry name" value="PilZ"/>
    <property type="match status" value="1"/>
</dbReference>
<sequence>MKERSKPRHEIRILGQYRTGAGIKRDVTMLDLSETGCRFYEKYSALRRDTPITIRIETLGPFDAHVRWVDQGIVGAEFANPIYGPVFEHIRDSLDNQNWKPPPQ</sequence>
<protein>
    <submittedName>
        <fullName evidence="2">PilZ domain-containing protein</fullName>
    </submittedName>
</protein>
<evidence type="ECO:0000313" key="3">
    <source>
        <dbReference type="Proteomes" id="UP001206067"/>
    </source>
</evidence>
<dbReference type="RefSeq" id="WP_257594103.1">
    <property type="nucleotide sequence ID" value="NZ_JANKHH010000001.1"/>
</dbReference>
<comment type="caution">
    <text evidence="2">The sequence shown here is derived from an EMBL/GenBank/DDBJ whole genome shotgun (WGS) entry which is preliminary data.</text>
</comment>
<feature type="domain" description="PilZ" evidence="1">
    <location>
        <begin position="4"/>
        <end position="90"/>
    </location>
</feature>
<accession>A0ABT1XL03</accession>